<keyword evidence="17" id="KW-1185">Reference proteome</keyword>
<evidence type="ECO:0000256" key="12">
    <source>
        <dbReference type="ARBA" id="ARBA00047334"/>
    </source>
</evidence>
<keyword evidence="6" id="KW-0479">Metal-binding</keyword>
<comment type="pathway">
    <text evidence="3">Cofactor biosynthesis; thiamine diphosphate biosynthesis; 4-methyl-5-(2-phosphoethyl)-thiazole from 5-(2-hydroxyethyl)-4-methylthiazole: step 1/1.</text>
</comment>
<dbReference type="NCBIfam" id="TIGR00693">
    <property type="entry name" value="thiE"/>
    <property type="match status" value="1"/>
</dbReference>
<proteinExistence type="inferred from homology"/>
<sequence length="531" mass="55916">MTRMSIDYSLYLVTGRDLLPQGKDYFQSLEESLQGGVTVVQIREKKAETSEFLDIALKSKAICARYNVPLLINDRIDIALAIGADGVHVGQTDMPVDIARKLLPKNSVIGVSCNNVQELQKALEDGADYVGIGAVYATQTKDLNKPLVGVRGVGPMLRLLDGTSVKAVAIGGINSKNVLRVLHGSVSETAHALDGVAVVSAIVTSTEPRHAASELAGTIRAFKQGPSAAQGLSLSANRYTNETIIDKVVTLMKSIRNINPLVHQITNNVVTTQSANVTIALGASPIMATTADEMADLANICGALLVNIGTLTPPAYAGMLKAGYHVNALKKPVVFDPVGMGATEFRRNVVKDLLDKWQASVIKGNAGELAALAGSNEVASKGVDTAGKGFEDPVSFVKMLALRERCIVVLTGETDYVSDGHFCAILKNGHRLLGEVTGSGCATGSCIASYCAVASFSAQVERKDRVISGQLVDGDMFVAAIAGSLVFNVAAELAATRDDVKGPGTFFPALVDELASLTPEVVQERANIQVI</sequence>
<dbReference type="InterPro" id="IPR013785">
    <property type="entry name" value="Aldolase_TIM"/>
</dbReference>
<name>A0ABR1K4U1_9AGAR</name>
<evidence type="ECO:0000256" key="10">
    <source>
        <dbReference type="ARBA" id="ARBA00022842"/>
    </source>
</evidence>
<dbReference type="EMBL" id="JBANRG010000001">
    <property type="protein sequence ID" value="KAK7472494.1"/>
    <property type="molecule type" value="Genomic_DNA"/>
</dbReference>
<dbReference type="InterPro" id="IPR036206">
    <property type="entry name" value="ThiamineP_synth_sf"/>
</dbReference>
<evidence type="ECO:0000256" key="13">
    <source>
        <dbReference type="ARBA" id="ARBA00047851"/>
    </source>
</evidence>
<evidence type="ECO:0000256" key="6">
    <source>
        <dbReference type="ARBA" id="ARBA00022723"/>
    </source>
</evidence>
<comment type="catalytic activity">
    <reaction evidence="12">
        <text>4-methyl-5-(2-phosphooxyethyl)-thiazole + 4-amino-2-methyl-5-(diphosphooxymethyl)pyrimidine + H(+) = thiamine phosphate + diphosphate</text>
        <dbReference type="Rhea" id="RHEA:22328"/>
        <dbReference type="ChEBI" id="CHEBI:15378"/>
        <dbReference type="ChEBI" id="CHEBI:33019"/>
        <dbReference type="ChEBI" id="CHEBI:37575"/>
        <dbReference type="ChEBI" id="CHEBI:57841"/>
        <dbReference type="ChEBI" id="CHEBI:58296"/>
        <dbReference type="EC" id="2.5.1.3"/>
    </reaction>
</comment>
<keyword evidence="7" id="KW-0547">Nucleotide-binding</keyword>
<dbReference type="HAMAP" id="MF_00097">
    <property type="entry name" value="TMP_synthase"/>
    <property type="match status" value="1"/>
</dbReference>
<dbReference type="Pfam" id="PF02110">
    <property type="entry name" value="HK"/>
    <property type="match status" value="1"/>
</dbReference>
<dbReference type="Proteomes" id="UP001498398">
    <property type="component" value="Unassembled WGS sequence"/>
</dbReference>
<dbReference type="Pfam" id="PF02581">
    <property type="entry name" value="TMP-TENI"/>
    <property type="match status" value="1"/>
</dbReference>
<evidence type="ECO:0000256" key="14">
    <source>
        <dbReference type="ARBA" id="ARBA00047883"/>
    </source>
</evidence>
<evidence type="ECO:0000256" key="8">
    <source>
        <dbReference type="ARBA" id="ARBA00022777"/>
    </source>
</evidence>
<evidence type="ECO:0000256" key="1">
    <source>
        <dbReference type="ARBA" id="ARBA00001771"/>
    </source>
</evidence>
<dbReference type="CDD" id="cd00564">
    <property type="entry name" value="TMP_TenI"/>
    <property type="match status" value="1"/>
</dbReference>
<comment type="caution">
    <text evidence="16">The sequence shown here is derived from an EMBL/GenBank/DDBJ whole genome shotgun (WGS) entry which is preliminary data.</text>
</comment>
<gene>
    <name evidence="16" type="primary">THI6</name>
    <name evidence="16" type="ORF">VKT23_000609</name>
</gene>
<evidence type="ECO:0000256" key="2">
    <source>
        <dbReference type="ARBA" id="ARBA00001946"/>
    </source>
</evidence>
<dbReference type="InterPro" id="IPR029056">
    <property type="entry name" value="Ribokinase-like"/>
</dbReference>
<keyword evidence="10" id="KW-0460">Magnesium</keyword>
<keyword evidence="5" id="KW-0808">Transferase</keyword>
<evidence type="ECO:0000256" key="7">
    <source>
        <dbReference type="ARBA" id="ARBA00022741"/>
    </source>
</evidence>
<keyword evidence="11" id="KW-0784">Thiamine biosynthesis</keyword>
<dbReference type="InterPro" id="IPR034291">
    <property type="entry name" value="TMP_synthase"/>
</dbReference>
<comment type="catalytic activity">
    <reaction evidence="14">
        <text>2-[(2R,5Z)-2-carboxy-4-methylthiazol-5(2H)-ylidene]ethyl phosphate + 4-amino-2-methyl-5-(diphosphooxymethyl)pyrimidine + 2 H(+) = thiamine phosphate + CO2 + diphosphate</text>
        <dbReference type="Rhea" id="RHEA:47844"/>
        <dbReference type="ChEBI" id="CHEBI:15378"/>
        <dbReference type="ChEBI" id="CHEBI:16526"/>
        <dbReference type="ChEBI" id="CHEBI:33019"/>
        <dbReference type="ChEBI" id="CHEBI:37575"/>
        <dbReference type="ChEBI" id="CHEBI:57841"/>
        <dbReference type="ChEBI" id="CHEBI:62899"/>
        <dbReference type="EC" id="2.5.1.3"/>
    </reaction>
</comment>
<evidence type="ECO:0000259" key="15">
    <source>
        <dbReference type="Pfam" id="PF02581"/>
    </source>
</evidence>
<comment type="pathway">
    <text evidence="4">Cofactor biosynthesis; thiamine diphosphate biosynthesis; thiamine phosphate from 4-amino-2-methyl-5-diphosphomethylpyrimidine and 4-methyl-5-(2-phosphoethyl)-thiazole: step 1/1.</text>
</comment>
<evidence type="ECO:0000313" key="16">
    <source>
        <dbReference type="EMBL" id="KAK7472494.1"/>
    </source>
</evidence>
<dbReference type="PANTHER" id="PTHR20857">
    <property type="entry name" value="THIAMINE-PHOSPHATE PYROPHOSPHORYLASE"/>
    <property type="match status" value="1"/>
</dbReference>
<evidence type="ECO:0000256" key="4">
    <source>
        <dbReference type="ARBA" id="ARBA00005165"/>
    </source>
</evidence>
<dbReference type="HAMAP" id="MF_00228">
    <property type="entry name" value="Thz_kinase"/>
    <property type="match status" value="1"/>
</dbReference>
<evidence type="ECO:0000256" key="3">
    <source>
        <dbReference type="ARBA" id="ARBA00004868"/>
    </source>
</evidence>
<dbReference type="PRINTS" id="PR01099">
    <property type="entry name" value="HYETHTZKNASE"/>
</dbReference>
<keyword evidence="9" id="KW-0067">ATP-binding</keyword>
<dbReference type="CDD" id="cd01170">
    <property type="entry name" value="THZ_kinase"/>
    <property type="match status" value="1"/>
</dbReference>
<protein>
    <submittedName>
        <fullName evidence="16">Thiamine biosynthetic bifunctional enzyme</fullName>
    </submittedName>
</protein>
<comment type="catalytic activity">
    <reaction evidence="13">
        <text>2-(2-carboxy-4-methylthiazol-5-yl)ethyl phosphate + 4-amino-2-methyl-5-(diphosphooxymethyl)pyrimidine + 2 H(+) = thiamine phosphate + CO2 + diphosphate</text>
        <dbReference type="Rhea" id="RHEA:47848"/>
        <dbReference type="ChEBI" id="CHEBI:15378"/>
        <dbReference type="ChEBI" id="CHEBI:16526"/>
        <dbReference type="ChEBI" id="CHEBI:33019"/>
        <dbReference type="ChEBI" id="CHEBI:37575"/>
        <dbReference type="ChEBI" id="CHEBI:57841"/>
        <dbReference type="ChEBI" id="CHEBI:62890"/>
        <dbReference type="EC" id="2.5.1.3"/>
    </reaction>
</comment>
<dbReference type="PANTHER" id="PTHR20857:SF23">
    <property type="entry name" value="THIAMINE BIOSYNTHETIC BIFUNCTIONAL ENZYME"/>
    <property type="match status" value="1"/>
</dbReference>
<keyword evidence="8" id="KW-0418">Kinase</keyword>
<dbReference type="Gene3D" id="3.40.1190.20">
    <property type="match status" value="1"/>
</dbReference>
<dbReference type="SUPFAM" id="SSF53613">
    <property type="entry name" value="Ribokinase-like"/>
    <property type="match status" value="1"/>
</dbReference>
<evidence type="ECO:0000256" key="11">
    <source>
        <dbReference type="ARBA" id="ARBA00022977"/>
    </source>
</evidence>
<dbReference type="Gene3D" id="3.20.20.70">
    <property type="entry name" value="Aldolase class I"/>
    <property type="match status" value="1"/>
</dbReference>
<comment type="catalytic activity">
    <reaction evidence="1">
        <text>5-(2-hydroxyethyl)-4-methylthiazole + ATP = 4-methyl-5-(2-phosphooxyethyl)-thiazole + ADP + H(+)</text>
        <dbReference type="Rhea" id="RHEA:24212"/>
        <dbReference type="ChEBI" id="CHEBI:15378"/>
        <dbReference type="ChEBI" id="CHEBI:17957"/>
        <dbReference type="ChEBI" id="CHEBI:30616"/>
        <dbReference type="ChEBI" id="CHEBI:58296"/>
        <dbReference type="ChEBI" id="CHEBI:456216"/>
        <dbReference type="EC" id="2.7.1.50"/>
    </reaction>
</comment>
<dbReference type="NCBIfam" id="NF006830">
    <property type="entry name" value="PRK09355.1"/>
    <property type="match status" value="1"/>
</dbReference>
<dbReference type="NCBIfam" id="TIGR00694">
    <property type="entry name" value="thiM"/>
    <property type="match status" value="1"/>
</dbReference>
<feature type="domain" description="Thiamine phosphate synthase/TenI" evidence="15">
    <location>
        <begin position="10"/>
        <end position="202"/>
    </location>
</feature>
<evidence type="ECO:0000313" key="17">
    <source>
        <dbReference type="Proteomes" id="UP001498398"/>
    </source>
</evidence>
<accession>A0ABR1K4U1</accession>
<evidence type="ECO:0000256" key="9">
    <source>
        <dbReference type="ARBA" id="ARBA00022840"/>
    </source>
</evidence>
<dbReference type="InterPro" id="IPR000417">
    <property type="entry name" value="Hyethyz_kinase"/>
</dbReference>
<reference evidence="16 17" key="1">
    <citation type="submission" date="2024-01" db="EMBL/GenBank/DDBJ databases">
        <title>A draft genome for the cacao thread blight pathogen Marasmiellus scandens.</title>
        <authorList>
            <person name="Baruah I.K."/>
            <person name="Leung J."/>
            <person name="Bukari Y."/>
            <person name="Amoako-Attah I."/>
            <person name="Meinhardt L.W."/>
            <person name="Bailey B.A."/>
            <person name="Cohen S.P."/>
        </authorList>
    </citation>
    <scope>NUCLEOTIDE SEQUENCE [LARGE SCALE GENOMIC DNA]</scope>
    <source>
        <strain evidence="16 17">GH-19</strain>
    </source>
</reference>
<organism evidence="16 17">
    <name type="scientific">Marasmiellus scandens</name>
    <dbReference type="NCBI Taxonomy" id="2682957"/>
    <lineage>
        <taxon>Eukaryota</taxon>
        <taxon>Fungi</taxon>
        <taxon>Dikarya</taxon>
        <taxon>Basidiomycota</taxon>
        <taxon>Agaricomycotina</taxon>
        <taxon>Agaricomycetes</taxon>
        <taxon>Agaricomycetidae</taxon>
        <taxon>Agaricales</taxon>
        <taxon>Marasmiineae</taxon>
        <taxon>Omphalotaceae</taxon>
        <taxon>Marasmiellus</taxon>
    </lineage>
</organism>
<dbReference type="InterPro" id="IPR022998">
    <property type="entry name" value="ThiamineP_synth_TenI"/>
</dbReference>
<dbReference type="SUPFAM" id="SSF51391">
    <property type="entry name" value="Thiamin phosphate synthase"/>
    <property type="match status" value="1"/>
</dbReference>
<comment type="cofactor">
    <cofactor evidence="2">
        <name>Mg(2+)</name>
        <dbReference type="ChEBI" id="CHEBI:18420"/>
    </cofactor>
</comment>
<evidence type="ECO:0000256" key="5">
    <source>
        <dbReference type="ARBA" id="ARBA00022679"/>
    </source>
</evidence>